<organism evidence="1">
    <name type="scientific">Podoviridae sp. ctHm32</name>
    <dbReference type="NCBI Taxonomy" id="2826549"/>
    <lineage>
        <taxon>Viruses</taxon>
        <taxon>Duplodnaviria</taxon>
        <taxon>Heunggongvirae</taxon>
        <taxon>Uroviricota</taxon>
        <taxon>Caudoviricetes</taxon>
    </lineage>
</organism>
<accession>A0A8S5N3G5</accession>
<reference evidence="1" key="1">
    <citation type="journal article" date="2021" name="Proc. Natl. Acad. Sci. U.S.A.">
        <title>A Catalog of Tens of Thousands of Viruses from Human Metagenomes Reveals Hidden Associations with Chronic Diseases.</title>
        <authorList>
            <person name="Tisza M.J."/>
            <person name="Buck C.B."/>
        </authorList>
    </citation>
    <scope>NUCLEOTIDE SEQUENCE</scope>
    <source>
        <strain evidence="1">CtHm32</strain>
    </source>
</reference>
<evidence type="ECO:0000313" key="1">
    <source>
        <dbReference type="EMBL" id="DAD89153.1"/>
    </source>
</evidence>
<name>A0A8S5N3G5_9CAUD</name>
<sequence length="32" mass="3651">MLTNRQTDQPIVLCPNKASKQSLPICCNKCFR</sequence>
<protein>
    <submittedName>
        <fullName evidence="1">Uncharacterized protein</fullName>
    </submittedName>
</protein>
<proteinExistence type="predicted"/>
<dbReference type="EMBL" id="BK015054">
    <property type="protein sequence ID" value="DAD89153.1"/>
    <property type="molecule type" value="Genomic_DNA"/>
</dbReference>